<evidence type="ECO:0000256" key="1">
    <source>
        <dbReference type="SAM" id="MobiDB-lite"/>
    </source>
</evidence>
<dbReference type="PANTHER" id="PTHR14326:SF15">
    <property type="entry name" value="OS06G0130200 PROTEIN"/>
    <property type="match status" value="1"/>
</dbReference>
<dbReference type="GO" id="GO:0005819">
    <property type="term" value="C:spindle"/>
    <property type="evidence" value="ECO:0007669"/>
    <property type="project" value="InterPro"/>
</dbReference>
<dbReference type="EMBL" id="KI630398">
    <property type="protein sequence ID" value="EYU40540.1"/>
    <property type="molecule type" value="Genomic_DNA"/>
</dbReference>
<gene>
    <name evidence="3" type="ORF">MIMGU_mgv1a023278mg</name>
</gene>
<organism evidence="3 4">
    <name type="scientific">Erythranthe guttata</name>
    <name type="common">Yellow monkey flower</name>
    <name type="synonym">Mimulus guttatus</name>
    <dbReference type="NCBI Taxonomy" id="4155"/>
    <lineage>
        <taxon>Eukaryota</taxon>
        <taxon>Viridiplantae</taxon>
        <taxon>Streptophyta</taxon>
        <taxon>Embryophyta</taxon>
        <taxon>Tracheophyta</taxon>
        <taxon>Spermatophyta</taxon>
        <taxon>Magnoliopsida</taxon>
        <taxon>eudicotyledons</taxon>
        <taxon>Gunneridae</taxon>
        <taxon>Pentapetalae</taxon>
        <taxon>asterids</taxon>
        <taxon>lamiids</taxon>
        <taxon>Lamiales</taxon>
        <taxon>Phrymaceae</taxon>
        <taxon>Erythranthe</taxon>
    </lineage>
</organism>
<feature type="compositionally biased region" description="Polar residues" evidence="1">
    <location>
        <begin position="133"/>
        <end position="150"/>
    </location>
</feature>
<feature type="compositionally biased region" description="Basic and acidic residues" evidence="1">
    <location>
        <begin position="154"/>
        <end position="172"/>
    </location>
</feature>
<protein>
    <recommendedName>
        <fullName evidence="2">TPX2 central domain-containing protein</fullName>
    </recommendedName>
</protein>
<dbReference type="GO" id="GO:0060236">
    <property type="term" value="P:regulation of mitotic spindle organization"/>
    <property type="evidence" value="ECO:0007669"/>
    <property type="project" value="InterPro"/>
</dbReference>
<dbReference type="STRING" id="4155.A0A022RNN9"/>
<name>A0A022RNN9_ERYGU</name>
<evidence type="ECO:0000313" key="3">
    <source>
        <dbReference type="EMBL" id="EYU40540.1"/>
    </source>
</evidence>
<dbReference type="Proteomes" id="UP000030748">
    <property type="component" value="Unassembled WGS sequence"/>
</dbReference>
<dbReference type="InterPro" id="IPR027330">
    <property type="entry name" value="TPX2_central_dom"/>
</dbReference>
<proteinExistence type="predicted"/>
<feature type="region of interest" description="Disordered" evidence="1">
    <location>
        <begin position="68"/>
        <end position="89"/>
    </location>
</feature>
<dbReference type="InterPro" id="IPR009675">
    <property type="entry name" value="TPX2_fam"/>
</dbReference>
<evidence type="ECO:0000259" key="2">
    <source>
        <dbReference type="Pfam" id="PF12214"/>
    </source>
</evidence>
<dbReference type="PANTHER" id="PTHR14326">
    <property type="entry name" value="TARGETING PROTEIN FOR XKLP2"/>
    <property type="match status" value="1"/>
</dbReference>
<evidence type="ECO:0000313" key="4">
    <source>
        <dbReference type="Proteomes" id="UP000030748"/>
    </source>
</evidence>
<feature type="region of interest" description="Disordered" evidence="1">
    <location>
        <begin position="127"/>
        <end position="180"/>
    </location>
</feature>
<feature type="domain" description="TPX2 central" evidence="2">
    <location>
        <begin position="223"/>
        <end position="311"/>
    </location>
</feature>
<dbReference type="AlphaFoldDB" id="A0A022RNN9"/>
<dbReference type="GO" id="GO:0005874">
    <property type="term" value="C:microtubule"/>
    <property type="evidence" value="ECO:0007669"/>
    <property type="project" value="InterPro"/>
</dbReference>
<reference evidence="3 4" key="1">
    <citation type="journal article" date="2013" name="Proc. Natl. Acad. Sci. U.S.A.">
        <title>Fine-scale variation in meiotic recombination in Mimulus inferred from population shotgun sequencing.</title>
        <authorList>
            <person name="Hellsten U."/>
            <person name="Wright K.M."/>
            <person name="Jenkins J."/>
            <person name="Shu S."/>
            <person name="Yuan Y."/>
            <person name="Wessler S.R."/>
            <person name="Schmutz J."/>
            <person name="Willis J.H."/>
            <person name="Rokhsar D.S."/>
        </authorList>
    </citation>
    <scope>NUCLEOTIDE SEQUENCE [LARGE SCALE GENOMIC DNA]</scope>
    <source>
        <strain evidence="4">cv. DUN x IM62</strain>
    </source>
</reference>
<dbReference type="Pfam" id="PF12214">
    <property type="entry name" value="TPX2_importin"/>
    <property type="match status" value="1"/>
</dbReference>
<accession>A0A022RNN9</accession>
<keyword evidence="4" id="KW-1185">Reference proteome</keyword>
<sequence>MEEQIMAEYDDDYTFTVYEVDLDYEFDAARFFDFSRAESPLELRLAEFWFSSAASYPDSPFVSKLVSREDENPMENINTSPKSKGADDDMDLLENSDIEVDEEISAAGMNYRGFTFVANNVNSKPKQKLSVKPSFSRTSTLMKPTASQLAKQRHPLESRYSRSHRSVSEKANKSSSSVCDTVNQAAKRQKLEGGLLMKQTNFVHKTPKRDGLLVGSTPHTIPRITTPIEPELKTAHRAQRTRPKSNIEAENVASVVRKFKARPLNRKILEAPPLFPKRSTPHLPDFQEFHLKTSERAIQHRAAVPSDNDDKPFIYQMEKKSRNNPPTELFSKVNYLYVSARWIINIMIL</sequence>